<gene>
    <name evidence="5" type="ORF">NS331_11740</name>
</gene>
<dbReference type="GO" id="GO:0032993">
    <property type="term" value="C:protein-DNA complex"/>
    <property type="evidence" value="ECO:0007669"/>
    <property type="project" value="TreeGrafter"/>
</dbReference>
<dbReference type="SUPFAM" id="SSF52172">
    <property type="entry name" value="CheY-like"/>
    <property type="match status" value="1"/>
</dbReference>
<comment type="caution">
    <text evidence="5">The sequence shown here is derived from an EMBL/GenBank/DDBJ whole genome shotgun (WGS) entry which is preliminary data.</text>
</comment>
<evidence type="ECO:0000256" key="2">
    <source>
        <dbReference type="PROSITE-ProRule" id="PRU00169"/>
    </source>
</evidence>
<dbReference type="InterPro" id="IPR011006">
    <property type="entry name" value="CheY-like_superfamily"/>
</dbReference>
<dbReference type="PATRIC" id="fig|433924.3.peg.4367"/>
<dbReference type="Pfam" id="PF00072">
    <property type="entry name" value="Response_reg"/>
    <property type="match status" value="1"/>
</dbReference>
<evidence type="ECO:0000256" key="1">
    <source>
        <dbReference type="ARBA" id="ARBA00023125"/>
    </source>
</evidence>
<dbReference type="Gene3D" id="3.40.50.2300">
    <property type="match status" value="1"/>
</dbReference>
<dbReference type="AlphaFoldDB" id="A0A147GWC3"/>
<protein>
    <submittedName>
        <fullName evidence="5">LytTR family transcriptional regulator</fullName>
    </submittedName>
</protein>
<dbReference type="PROSITE" id="PS50930">
    <property type="entry name" value="HTH_LYTTR"/>
    <property type="match status" value="1"/>
</dbReference>
<dbReference type="Pfam" id="PF04397">
    <property type="entry name" value="LytTR"/>
    <property type="match status" value="1"/>
</dbReference>
<dbReference type="InterPro" id="IPR007492">
    <property type="entry name" value="LytTR_DNA-bd_dom"/>
</dbReference>
<dbReference type="SMART" id="SM00448">
    <property type="entry name" value="REC"/>
    <property type="match status" value="1"/>
</dbReference>
<dbReference type="GO" id="GO:0005829">
    <property type="term" value="C:cytosol"/>
    <property type="evidence" value="ECO:0007669"/>
    <property type="project" value="TreeGrafter"/>
</dbReference>
<dbReference type="GO" id="GO:0000976">
    <property type="term" value="F:transcription cis-regulatory region binding"/>
    <property type="evidence" value="ECO:0007669"/>
    <property type="project" value="TreeGrafter"/>
</dbReference>
<proteinExistence type="predicted"/>
<accession>A0A147GWC3</accession>
<sequence>MVDDEPLARARLRTLLAECRVPAAQVVGEAGDGESALGLLKNGPIDLLLLDIAMPGLDGMAVAQRLRAQPEAPVVVFVTAHAAHAVAAFDLDAADYLTKPVRAARLQEALARAERHLRQRRAAPPAADAEHLLIQERGRMERVPLADVLYLKAEWKYITVRTADRSLILDGSLNDLETRHAERFVRVHRNALVARHALRALERHEGGDEPEGWALRLAGLPEAVPVSRRQLPAVRDALRERAE</sequence>
<dbReference type="InterPro" id="IPR001789">
    <property type="entry name" value="Sig_transdc_resp-reg_receiver"/>
</dbReference>
<evidence type="ECO:0000313" key="5">
    <source>
        <dbReference type="EMBL" id="KTT21666.1"/>
    </source>
</evidence>
<dbReference type="EMBL" id="LDSL01000067">
    <property type="protein sequence ID" value="KTT21666.1"/>
    <property type="molecule type" value="Genomic_DNA"/>
</dbReference>
<keyword evidence="2" id="KW-0597">Phosphoprotein</keyword>
<keyword evidence="6" id="KW-1185">Reference proteome</keyword>
<reference evidence="5 6" key="1">
    <citation type="journal article" date="2016" name="Front. Microbiol.">
        <title>Genomic Resource of Rice Seed Associated Bacteria.</title>
        <authorList>
            <person name="Midha S."/>
            <person name="Bansal K."/>
            <person name="Sharma S."/>
            <person name="Kumar N."/>
            <person name="Patil P.P."/>
            <person name="Chaudhry V."/>
            <person name="Patil P.B."/>
        </authorList>
    </citation>
    <scope>NUCLEOTIDE SEQUENCE [LARGE SCALE GENOMIC DNA]</scope>
    <source>
        <strain evidence="5 6">NS331</strain>
    </source>
</reference>
<dbReference type="PANTHER" id="PTHR48111:SF3">
    <property type="entry name" value="TRANSCRIPTIONAL REGULATORY PROTEIN BTSR"/>
    <property type="match status" value="1"/>
</dbReference>
<feature type="domain" description="HTH LytTR-type" evidence="4">
    <location>
        <begin position="132"/>
        <end position="240"/>
    </location>
</feature>
<dbReference type="SMART" id="SM00850">
    <property type="entry name" value="LytTR"/>
    <property type="match status" value="1"/>
</dbReference>
<dbReference type="InterPro" id="IPR039420">
    <property type="entry name" value="WalR-like"/>
</dbReference>
<dbReference type="PROSITE" id="PS50110">
    <property type="entry name" value="RESPONSE_REGULATORY"/>
    <property type="match status" value="1"/>
</dbReference>
<evidence type="ECO:0000313" key="6">
    <source>
        <dbReference type="Proteomes" id="UP000072741"/>
    </source>
</evidence>
<dbReference type="GO" id="GO:0006355">
    <property type="term" value="P:regulation of DNA-templated transcription"/>
    <property type="evidence" value="ECO:0007669"/>
    <property type="project" value="TreeGrafter"/>
</dbReference>
<dbReference type="Proteomes" id="UP000072741">
    <property type="component" value="Unassembled WGS sequence"/>
</dbReference>
<feature type="domain" description="Response regulatory" evidence="3">
    <location>
        <begin position="1"/>
        <end position="114"/>
    </location>
</feature>
<organism evidence="5 6">
    <name type="scientific">Pseudacidovorax intermedius</name>
    <dbReference type="NCBI Taxonomy" id="433924"/>
    <lineage>
        <taxon>Bacteria</taxon>
        <taxon>Pseudomonadati</taxon>
        <taxon>Pseudomonadota</taxon>
        <taxon>Betaproteobacteria</taxon>
        <taxon>Burkholderiales</taxon>
        <taxon>Comamonadaceae</taxon>
        <taxon>Pseudacidovorax</taxon>
    </lineage>
</organism>
<dbReference type="PANTHER" id="PTHR48111">
    <property type="entry name" value="REGULATOR OF RPOS"/>
    <property type="match status" value="1"/>
</dbReference>
<feature type="modified residue" description="4-aspartylphosphate" evidence="2">
    <location>
        <position position="51"/>
    </location>
</feature>
<dbReference type="RefSeq" id="WP_058642176.1">
    <property type="nucleotide sequence ID" value="NZ_LDSL01000067.1"/>
</dbReference>
<evidence type="ECO:0000259" key="3">
    <source>
        <dbReference type="PROSITE" id="PS50110"/>
    </source>
</evidence>
<evidence type="ECO:0000259" key="4">
    <source>
        <dbReference type="PROSITE" id="PS50930"/>
    </source>
</evidence>
<dbReference type="GO" id="GO:0000156">
    <property type="term" value="F:phosphorelay response regulator activity"/>
    <property type="evidence" value="ECO:0007669"/>
    <property type="project" value="TreeGrafter"/>
</dbReference>
<name>A0A147GWC3_9BURK</name>
<dbReference type="Gene3D" id="2.40.50.1020">
    <property type="entry name" value="LytTr DNA-binding domain"/>
    <property type="match status" value="1"/>
</dbReference>
<keyword evidence="1" id="KW-0238">DNA-binding</keyword>